<evidence type="ECO:0000256" key="4">
    <source>
        <dbReference type="ARBA" id="ARBA00022980"/>
    </source>
</evidence>
<dbReference type="InterPro" id="IPR021131">
    <property type="entry name" value="Ribosomal_uL15/eL18"/>
</dbReference>
<comment type="function">
    <text evidence="6">Binds to the 23S rRNA.</text>
</comment>
<sequence length="158" mass="17247">MSEKDLKLHDLRPAPGSTKQRKRVGRGNSGKGGTYAGRGRKGQGARSGGTKQPWFRGMSTRMNRQPFVRGVGFRQVSRVEYRIINVERIDAAFDAGAEVTPDLLLEKGLVKRSKKPLKVLGEGEITKALTVKAHAFSQSAREKIEAAGGQAIEIPYEG</sequence>
<dbReference type="Proteomes" id="UP000050502">
    <property type="component" value="Unassembled WGS sequence"/>
</dbReference>
<dbReference type="InParanoid" id="A0A0M8K6S6"/>
<organism evidence="10 12">
    <name type="scientific">Ardenticatena maritima</name>
    <dbReference type="NCBI Taxonomy" id="872965"/>
    <lineage>
        <taxon>Bacteria</taxon>
        <taxon>Bacillati</taxon>
        <taxon>Chloroflexota</taxon>
        <taxon>Ardenticatenia</taxon>
        <taxon>Ardenticatenales</taxon>
        <taxon>Ardenticatenaceae</taxon>
        <taxon>Ardenticatena</taxon>
    </lineage>
</organism>
<comment type="caution">
    <text evidence="10">The sequence shown here is derived from an EMBL/GenBank/DDBJ whole genome shotgun (WGS) entry which is preliminary data.</text>
</comment>
<dbReference type="InterPro" id="IPR036227">
    <property type="entry name" value="Ribosomal_uL15/eL18_sf"/>
</dbReference>
<feature type="domain" description="Large ribosomal subunit protein uL15/eL18" evidence="9">
    <location>
        <begin position="83"/>
        <end position="151"/>
    </location>
</feature>
<accession>A0A0M8K6S6</accession>
<keyword evidence="3 6" id="KW-0694">RNA-binding</keyword>
<dbReference type="GO" id="GO:0003735">
    <property type="term" value="F:structural constituent of ribosome"/>
    <property type="evidence" value="ECO:0007669"/>
    <property type="project" value="InterPro"/>
</dbReference>
<evidence type="ECO:0000256" key="1">
    <source>
        <dbReference type="ARBA" id="ARBA00007320"/>
    </source>
</evidence>
<dbReference type="FunCoup" id="A0A0M8K6S6">
    <property type="interactions" value="505"/>
</dbReference>
<dbReference type="GO" id="GO:0022625">
    <property type="term" value="C:cytosolic large ribosomal subunit"/>
    <property type="evidence" value="ECO:0007669"/>
    <property type="project" value="TreeGrafter"/>
</dbReference>
<gene>
    <name evidence="6" type="primary">rplO</name>
    <name evidence="10" type="ORF">ARMA_0315</name>
    <name evidence="11" type="ORF">SE16_00210</name>
</gene>
<evidence type="ECO:0000313" key="12">
    <source>
        <dbReference type="Proteomes" id="UP000037784"/>
    </source>
</evidence>
<keyword evidence="4 6" id="KW-0689">Ribosomal protein</keyword>
<reference evidence="12" key="3">
    <citation type="submission" date="2015-08" db="EMBL/GenBank/DDBJ databases">
        <title>Draft Genome Sequence of a Heterotrophic Facultative Anaerobic Bacterium Ardenticatena maritima Strain 110S.</title>
        <authorList>
            <person name="Kawaichi S."/>
            <person name="Yoshida T."/>
            <person name="Sako Y."/>
            <person name="Nakamura R."/>
        </authorList>
    </citation>
    <scope>NUCLEOTIDE SEQUENCE [LARGE SCALE GENOMIC DNA]</scope>
    <source>
        <strain evidence="12">110S</strain>
    </source>
</reference>
<dbReference type="EMBL" id="LGKN01000002">
    <property type="protein sequence ID" value="KPL90043.1"/>
    <property type="molecule type" value="Genomic_DNA"/>
</dbReference>
<evidence type="ECO:0000256" key="2">
    <source>
        <dbReference type="ARBA" id="ARBA00022730"/>
    </source>
</evidence>
<dbReference type="RefSeq" id="WP_054491827.1">
    <property type="nucleotide sequence ID" value="NZ_BBZA01000017.1"/>
</dbReference>
<feature type="region of interest" description="Disordered" evidence="8">
    <location>
        <begin position="1"/>
        <end position="61"/>
    </location>
</feature>
<dbReference type="Gene3D" id="3.100.10.10">
    <property type="match status" value="1"/>
</dbReference>
<dbReference type="PROSITE" id="PS00475">
    <property type="entry name" value="RIBOSOMAL_L15"/>
    <property type="match status" value="1"/>
</dbReference>
<name>A0A0M8K6S6_9CHLR</name>
<proteinExistence type="inferred from homology"/>
<keyword evidence="12" id="KW-1185">Reference proteome</keyword>
<dbReference type="PANTHER" id="PTHR12934:SF11">
    <property type="entry name" value="LARGE RIBOSOMAL SUBUNIT PROTEIN UL15M"/>
    <property type="match status" value="1"/>
</dbReference>
<dbReference type="STRING" id="872965.SE16_00210"/>
<reference evidence="10 12" key="1">
    <citation type="journal article" date="2015" name="Genome Announc.">
        <title>Draft Genome Sequence of a Heterotrophic Facultative Anaerobic Thermophilic Bacterium, Ardenticatena maritima Strain 110ST.</title>
        <authorList>
            <person name="Kawaichi S."/>
            <person name="Yoshida T."/>
            <person name="Sako Y."/>
            <person name="Nakamura R."/>
        </authorList>
    </citation>
    <scope>NUCLEOTIDE SEQUENCE [LARGE SCALE GENOMIC DNA]</scope>
    <source>
        <strain evidence="10 12">110S</strain>
    </source>
</reference>
<evidence type="ECO:0000256" key="7">
    <source>
        <dbReference type="RuleBase" id="RU003888"/>
    </source>
</evidence>
<dbReference type="EMBL" id="BBZA01000017">
    <property type="protein sequence ID" value="GAP61892.1"/>
    <property type="molecule type" value="Genomic_DNA"/>
</dbReference>
<dbReference type="InterPro" id="IPR005749">
    <property type="entry name" value="Ribosomal_uL15_bac-type"/>
</dbReference>
<evidence type="ECO:0000256" key="5">
    <source>
        <dbReference type="ARBA" id="ARBA00023274"/>
    </source>
</evidence>
<evidence type="ECO:0000256" key="8">
    <source>
        <dbReference type="SAM" id="MobiDB-lite"/>
    </source>
</evidence>
<dbReference type="OrthoDB" id="9810293at2"/>
<evidence type="ECO:0000259" key="9">
    <source>
        <dbReference type="Pfam" id="PF00828"/>
    </source>
</evidence>
<comment type="similarity">
    <text evidence="1 6 7">Belongs to the universal ribosomal protein uL15 family.</text>
</comment>
<comment type="subunit">
    <text evidence="6">Part of the 50S ribosomal subunit.</text>
</comment>
<dbReference type="GO" id="GO:0006412">
    <property type="term" value="P:translation"/>
    <property type="evidence" value="ECO:0007669"/>
    <property type="project" value="UniProtKB-UniRule"/>
</dbReference>
<keyword evidence="5 6" id="KW-0687">Ribonucleoprotein</keyword>
<evidence type="ECO:0000256" key="6">
    <source>
        <dbReference type="HAMAP-Rule" id="MF_01341"/>
    </source>
</evidence>
<reference evidence="11 13" key="2">
    <citation type="submission" date="2015-07" db="EMBL/GenBank/DDBJ databases">
        <title>Whole genome sequence of Ardenticatena maritima DSM 23922.</title>
        <authorList>
            <person name="Hemp J."/>
            <person name="Ward L.M."/>
            <person name="Pace L.A."/>
            <person name="Fischer W.W."/>
        </authorList>
    </citation>
    <scope>NUCLEOTIDE SEQUENCE [LARGE SCALE GENOMIC DNA]</scope>
    <source>
        <strain evidence="11 13">110S</strain>
    </source>
</reference>
<evidence type="ECO:0000313" key="11">
    <source>
        <dbReference type="EMBL" id="KPL90043.1"/>
    </source>
</evidence>
<dbReference type="PATRIC" id="fig|872965.6.peg.978"/>
<dbReference type="SUPFAM" id="SSF52080">
    <property type="entry name" value="Ribosomal proteins L15p and L18e"/>
    <property type="match status" value="1"/>
</dbReference>
<evidence type="ECO:0000313" key="13">
    <source>
        <dbReference type="Proteomes" id="UP000050502"/>
    </source>
</evidence>
<dbReference type="FunFam" id="3.100.10.10:FF:000005">
    <property type="entry name" value="50S ribosomal protein L15"/>
    <property type="match status" value="1"/>
</dbReference>
<dbReference type="Pfam" id="PF00828">
    <property type="entry name" value="Ribosomal_L27A"/>
    <property type="match status" value="1"/>
</dbReference>
<protein>
    <recommendedName>
        <fullName evidence="6">Large ribosomal subunit protein uL15</fullName>
    </recommendedName>
</protein>
<dbReference type="HAMAP" id="MF_01341">
    <property type="entry name" value="Ribosomal_uL15"/>
    <property type="match status" value="1"/>
</dbReference>
<dbReference type="GO" id="GO:0019843">
    <property type="term" value="F:rRNA binding"/>
    <property type="evidence" value="ECO:0007669"/>
    <property type="project" value="UniProtKB-UniRule"/>
</dbReference>
<evidence type="ECO:0000256" key="3">
    <source>
        <dbReference type="ARBA" id="ARBA00022884"/>
    </source>
</evidence>
<dbReference type="PANTHER" id="PTHR12934">
    <property type="entry name" value="50S RIBOSOMAL PROTEIN L15"/>
    <property type="match status" value="1"/>
</dbReference>
<feature type="compositionally biased region" description="Basic and acidic residues" evidence="8">
    <location>
        <begin position="1"/>
        <end position="12"/>
    </location>
</feature>
<dbReference type="InterPro" id="IPR001196">
    <property type="entry name" value="Ribosomal_uL15_CS"/>
</dbReference>
<dbReference type="AlphaFoldDB" id="A0A0M8K6S6"/>
<evidence type="ECO:0000313" key="10">
    <source>
        <dbReference type="EMBL" id="GAP61892.1"/>
    </source>
</evidence>
<dbReference type="Proteomes" id="UP000037784">
    <property type="component" value="Unassembled WGS sequence"/>
</dbReference>
<feature type="compositionally biased region" description="Gly residues" evidence="8">
    <location>
        <begin position="27"/>
        <end position="36"/>
    </location>
</feature>
<dbReference type="InterPro" id="IPR030878">
    <property type="entry name" value="Ribosomal_uL15"/>
</dbReference>
<dbReference type="NCBIfam" id="TIGR01071">
    <property type="entry name" value="rplO_bact"/>
    <property type="match status" value="1"/>
</dbReference>
<keyword evidence="2 6" id="KW-0699">rRNA-binding</keyword>